<dbReference type="EnsemblMetazoa" id="XM_038208126.1">
    <property type="protein sequence ID" value="XP_038064054.1"/>
    <property type="gene ID" value="LOC119734591"/>
</dbReference>
<keyword evidence="2" id="KW-1003">Cell membrane</keyword>
<feature type="transmembrane region" description="Helical" evidence="11">
    <location>
        <begin position="81"/>
        <end position="109"/>
    </location>
</feature>
<dbReference type="PANTHER" id="PTHR24248">
    <property type="entry name" value="ADRENERGIC RECEPTOR-RELATED G-PROTEIN COUPLED RECEPTOR"/>
    <property type="match status" value="1"/>
</dbReference>
<dbReference type="OMA" id="AFTHTSM"/>
<sequence length="347" mass="38270">MEKVTTAAATTEILDGPGLDTMYAVITEIVTVISPVLTDENRMVSSDAPISSEDSTISITTDSSVETGNTIQLPIFPPSPLYLFLLKAFFIGLVLVITIIGNTLVLVSFATTRKLQTYTNYYLVGLAVADLVSGGVTPALLNVTFMIGYWPFGPVICRVFIYLNTVFVHATFLLTFIICVDRYRAMSRPLKHLKEKTRNHALKMILPGFLVPSLLWAVVILILPECGVFTPLPPYACHIPYASNKIVLLISSLFISWVPIIGTSILYACIYFGIIRKRPARRSTSLKERNSASVVESDPGSVPDLPKERELVDGDGDCKAREKGENTDEDTCTCATIIIECVWFLCW</sequence>
<feature type="transmembrane region" description="Helical" evidence="11">
    <location>
        <begin position="201"/>
        <end position="223"/>
    </location>
</feature>
<evidence type="ECO:0000256" key="10">
    <source>
        <dbReference type="SAM" id="MobiDB-lite"/>
    </source>
</evidence>
<evidence type="ECO:0000313" key="13">
    <source>
        <dbReference type="EnsemblMetazoa" id="XP_038064054.1"/>
    </source>
</evidence>
<keyword evidence="7" id="KW-1015">Disulfide bond</keyword>
<evidence type="ECO:0000256" key="6">
    <source>
        <dbReference type="ARBA" id="ARBA00023136"/>
    </source>
</evidence>
<evidence type="ECO:0000256" key="2">
    <source>
        <dbReference type="ARBA" id="ARBA00022475"/>
    </source>
</evidence>
<dbReference type="Proteomes" id="UP000887568">
    <property type="component" value="Unplaced"/>
</dbReference>
<feature type="transmembrane region" description="Helical" evidence="11">
    <location>
        <begin position="246"/>
        <end position="274"/>
    </location>
</feature>
<comment type="subcellular location">
    <subcellularLocation>
        <location evidence="1">Cell membrane</location>
        <topology evidence="1">Multi-pass membrane protein</topology>
    </subcellularLocation>
</comment>
<evidence type="ECO:0000256" key="11">
    <source>
        <dbReference type="SAM" id="Phobius"/>
    </source>
</evidence>
<dbReference type="OrthoDB" id="10071887at2759"/>
<evidence type="ECO:0000256" key="7">
    <source>
        <dbReference type="ARBA" id="ARBA00023157"/>
    </source>
</evidence>
<dbReference type="GO" id="GO:0045202">
    <property type="term" value="C:synapse"/>
    <property type="evidence" value="ECO:0007669"/>
    <property type="project" value="GOC"/>
</dbReference>
<feature type="region of interest" description="Disordered" evidence="10">
    <location>
        <begin position="288"/>
        <end position="326"/>
    </location>
</feature>
<name>A0A914AKU7_PATMI</name>
<evidence type="ECO:0000256" key="9">
    <source>
        <dbReference type="ARBA" id="ARBA00023224"/>
    </source>
</evidence>
<dbReference type="Pfam" id="PF00001">
    <property type="entry name" value="7tm_1"/>
    <property type="match status" value="1"/>
</dbReference>
<evidence type="ECO:0000256" key="5">
    <source>
        <dbReference type="ARBA" id="ARBA00023040"/>
    </source>
</evidence>
<feature type="domain" description="G-protein coupled receptors family 1 profile" evidence="12">
    <location>
        <begin position="101"/>
        <end position="347"/>
    </location>
</feature>
<dbReference type="PROSITE" id="PS50262">
    <property type="entry name" value="G_PROTEIN_RECEP_F1_2"/>
    <property type="match status" value="1"/>
</dbReference>
<keyword evidence="3 11" id="KW-0812">Transmembrane</keyword>
<dbReference type="InterPro" id="IPR000276">
    <property type="entry name" value="GPCR_Rhodpsn"/>
</dbReference>
<evidence type="ECO:0000256" key="3">
    <source>
        <dbReference type="ARBA" id="ARBA00022692"/>
    </source>
</evidence>
<dbReference type="Gene3D" id="1.20.1070.10">
    <property type="entry name" value="Rhodopsin 7-helix transmembrane proteins"/>
    <property type="match status" value="1"/>
</dbReference>
<dbReference type="GO" id="GO:0001591">
    <property type="term" value="F:dopamine neurotransmitter receptor activity, coupled via Gi/Go"/>
    <property type="evidence" value="ECO:0007669"/>
    <property type="project" value="TreeGrafter"/>
</dbReference>
<dbReference type="GO" id="GO:0004930">
    <property type="term" value="F:G protein-coupled receptor activity"/>
    <property type="evidence" value="ECO:0007669"/>
    <property type="project" value="UniProtKB-KW"/>
</dbReference>
<evidence type="ECO:0000256" key="1">
    <source>
        <dbReference type="ARBA" id="ARBA00004651"/>
    </source>
</evidence>
<keyword evidence="4 11" id="KW-1133">Transmembrane helix</keyword>
<keyword evidence="8" id="KW-0675">Receptor</keyword>
<proteinExistence type="predicted"/>
<evidence type="ECO:0000256" key="4">
    <source>
        <dbReference type="ARBA" id="ARBA00022989"/>
    </source>
</evidence>
<organism evidence="13 14">
    <name type="scientific">Patiria miniata</name>
    <name type="common">Bat star</name>
    <name type="synonym">Asterina miniata</name>
    <dbReference type="NCBI Taxonomy" id="46514"/>
    <lineage>
        <taxon>Eukaryota</taxon>
        <taxon>Metazoa</taxon>
        <taxon>Echinodermata</taxon>
        <taxon>Eleutherozoa</taxon>
        <taxon>Asterozoa</taxon>
        <taxon>Asteroidea</taxon>
        <taxon>Valvatacea</taxon>
        <taxon>Valvatida</taxon>
        <taxon>Asterinidae</taxon>
        <taxon>Patiria</taxon>
    </lineage>
</organism>
<feature type="transmembrane region" description="Helical" evidence="11">
    <location>
        <begin position="121"/>
        <end position="147"/>
    </location>
</feature>
<dbReference type="RefSeq" id="XP_038064054.1">
    <property type="nucleotide sequence ID" value="XM_038208126.1"/>
</dbReference>
<feature type="transmembrane region" description="Helical" evidence="11">
    <location>
        <begin position="159"/>
        <end position="180"/>
    </location>
</feature>
<dbReference type="InterPro" id="IPR017452">
    <property type="entry name" value="GPCR_Rhodpsn_7TM"/>
</dbReference>
<keyword evidence="6 11" id="KW-0472">Membrane</keyword>
<dbReference type="AlphaFoldDB" id="A0A914AKU7"/>
<feature type="compositionally biased region" description="Basic and acidic residues" evidence="10">
    <location>
        <begin position="305"/>
        <end position="326"/>
    </location>
</feature>
<reference evidence="13" key="1">
    <citation type="submission" date="2022-11" db="UniProtKB">
        <authorList>
            <consortium name="EnsemblMetazoa"/>
        </authorList>
    </citation>
    <scope>IDENTIFICATION</scope>
</reference>
<keyword evidence="14" id="KW-1185">Reference proteome</keyword>
<accession>A0A914AKU7</accession>
<dbReference type="SUPFAM" id="SSF81321">
    <property type="entry name" value="Family A G protein-coupled receptor-like"/>
    <property type="match status" value="1"/>
</dbReference>
<dbReference type="GO" id="GO:0005886">
    <property type="term" value="C:plasma membrane"/>
    <property type="evidence" value="ECO:0007669"/>
    <property type="project" value="UniProtKB-SubCell"/>
</dbReference>
<evidence type="ECO:0000259" key="12">
    <source>
        <dbReference type="PROSITE" id="PS50262"/>
    </source>
</evidence>
<keyword evidence="9" id="KW-0807">Transducer</keyword>
<dbReference type="PRINTS" id="PR00237">
    <property type="entry name" value="GPCRRHODOPSN"/>
</dbReference>
<evidence type="ECO:0000313" key="14">
    <source>
        <dbReference type="Proteomes" id="UP000887568"/>
    </source>
</evidence>
<evidence type="ECO:0000256" key="8">
    <source>
        <dbReference type="ARBA" id="ARBA00023170"/>
    </source>
</evidence>
<dbReference type="GeneID" id="119734591"/>
<protein>
    <recommendedName>
        <fullName evidence="12">G-protein coupled receptors family 1 profile domain-containing protein</fullName>
    </recommendedName>
</protein>
<keyword evidence="5" id="KW-0297">G-protein coupled receptor</keyword>
<dbReference type="PANTHER" id="PTHR24248:SF125">
    <property type="entry name" value="DOPAMINE D2-LIKE RECEPTOR"/>
    <property type="match status" value="1"/>
</dbReference>